<keyword evidence="2" id="KW-1185">Reference proteome</keyword>
<evidence type="ECO:0000313" key="1">
    <source>
        <dbReference type="EMBL" id="SHI11245.1"/>
    </source>
</evidence>
<organism evidence="1 2">
    <name type="scientific">Vibrio aerogenes CECT 7868</name>
    <dbReference type="NCBI Taxonomy" id="1216006"/>
    <lineage>
        <taxon>Bacteria</taxon>
        <taxon>Pseudomonadati</taxon>
        <taxon>Pseudomonadota</taxon>
        <taxon>Gammaproteobacteria</taxon>
        <taxon>Vibrionales</taxon>
        <taxon>Vibrionaceae</taxon>
        <taxon>Vibrio</taxon>
    </lineage>
</organism>
<dbReference type="Gene3D" id="3.40.50.1820">
    <property type="entry name" value="alpha/beta hydrolase"/>
    <property type="match status" value="1"/>
</dbReference>
<dbReference type="STRING" id="1216006.VA7868_01719"/>
<gene>
    <name evidence="1" type="ORF">VA7868_01719</name>
</gene>
<dbReference type="PANTHER" id="PTHR35602:SF3">
    <property type="entry name" value="ESTERASE YQIA"/>
    <property type="match status" value="1"/>
</dbReference>
<dbReference type="Pfam" id="PF05728">
    <property type="entry name" value="UPF0227"/>
    <property type="match status" value="1"/>
</dbReference>
<name>A0A1M5YGT3_9VIBR</name>
<dbReference type="EMBL" id="FQXZ01000015">
    <property type="protein sequence ID" value="SHI11245.1"/>
    <property type="molecule type" value="Genomic_DNA"/>
</dbReference>
<sequence length="189" mass="21525">MLLYIHGFNSSPKSQKATILTQYCRTHYPHIKVVTPKLPVFPLEAVNYLSALIGQYQHEYHIGLVGSSLGGYMSIWLNSLFQLKTVLVNPAVRPYELLVDYLGEQVNPYTHEHYFLAPHHIDELRSLDVSDIQSPDQFLLLQQTGDEVLDYRQAVAKMSHSKQIVEEGGDHSFVGFERHCGTILQFLAL</sequence>
<accession>A0A1M5YGT3</accession>
<proteinExistence type="predicted"/>
<dbReference type="PANTHER" id="PTHR35602">
    <property type="entry name" value="ESTERASE YQIA-RELATED"/>
    <property type="match status" value="1"/>
</dbReference>
<dbReference type="Proteomes" id="UP000184608">
    <property type="component" value="Unassembled WGS sequence"/>
</dbReference>
<reference evidence="1 2" key="1">
    <citation type="submission" date="2016-11" db="EMBL/GenBank/DDBJ databases">
        <authorList>
            <person name="Jaros S."/>
            <person name="Januszkiewicz K."/>
            <person name="Wedrychowicz H."/>
        </authorList>
    </citation>
    <scope>NUCLEOTIDE SEQUENCE [LARGE SCALE GENOMIC DNA]</scope>
    <source>
        <strain evidence="1 2">CECT 7868</strain>
    </source>
</reference>
<dbReference type="InterPro" id="IPR029058">
    <property type="entry name" value="AB_hydrolase_fold"/>
</dbReference>
<evidence type="ECO:0000313" key="2">
    <source>
        <dbReference type="Proteomes" id="UP000184608"/>
    </source>
</evidence>
<dbReference type="SUPFAM" id="SSF53474">
    <property type="entry name" value="alpha/beta-Hydrolases"/>
    <property type="match status" value="1"/>
</dbReference>
<dbReference type="NCBIfam" id="NF008291">
    <property type="entry name" value="PRK11071.1"/>
    <property type="match status" value="1"/>
</dbReference>
<dbReference type="InterPro" id="IPR008886">
    <property type="entry name" value="UPF0227/Esterase_YqiA"/>
</dbReference>
<protein>
    <submittedName>
        <fullName evidence="1">Esterase YqiA</fullName>
    </submittedName>
</protein>
<dbReference type="AlphaFoldDB" id="A0A1M5YGT3"/>